<comment type="caution">
    <text evidence="1">The sequence shown here is derived from an EMBL/GenBank/DDBJ whole genome shotgun (WGS) entry which is preliminary data.</text>
</comment>
<evidence type="ECO:0000313" key="1">
    <source>
        <dbReference type="EMBL" id="KAG8372556.1"/>
    </source>
</evidence>
<sequence>MPHLLHLEPRFSKLTTKGLALIAEGCQNLVDLSGCANVTSRDIYRKFILEFEEVEIYGQTYSGFDQTRKESSYGLNKMLDQDNWLFVFNVKALCECYILVSNVYIMWDVCKPGSVCLSLVCIKNLILLEAAVVELVNLGVLHSASIFN</sequence>
<accession>A0AAV6WWS2</accession>
<evidence type="ECO:0000313" key="2">
    <source>
        <dbReference type="Proteomes" id="UP000826271"/>
    </source>
</evidence>
<keyword evidence="2" id="KW-1185">Reference proteome</keyword>
<dbReference type="Proteomes" id="UP000826271">
    <property type="component" value="Unassembled WGS sequence"/>
</dbReference>
<dbReference type="EMBL" id="WHWC01000012">
    <property type="protein sequence ID" value="KAG8372556.1"/>
    <property type="molecule type" value="Genomic_DNA"/>
</dbReference>
<dbReference type="AlphaFoldDB" id="A0AAV6WWS2"/>
<gene>
    <name evidence="1" type="ORF">BUALT_Bualt12G0078300</name>
</gene>
<reference evidence="1" key="1">
    <citation type="submission" date="2019-10" db="EMBL/GenBank/DDBJ databases">
        <authorList>
            <person name="Zhang R."/>
            <person name="Pan Y."/>
            <person name="Wang J."/>
            <person name="Ma R."/>
            <person name="Yu S."/>
        </authorList>
    </citation>
    <scope>NUCLEOTIDE SEQUENCE</scope>
    <source>
        <strain evidence="1">LA-IB0</strain>
        <tissue evidence="1">Leaf</tissue>
    </source>
</reference>
<name>A0AAV6WWS2_9LAMI</name>
<organism evidence="1 2">
    <name type="scientific">Buddleja alternifolia</name>
    <dbReference type="NCBI Taxonomy" id="168488"/>
    <lineage>
        <taxon>Eukaryota</taxon>
        <taxon>Viridiplantae</taxon>
        <taxon>Streptophyta</taxon>
        <taxon>Embryophyta</taxon>
        <taxon>Tracheophyta</taxon>
        <taxon>Spermatophyta</taxon>
        <taxon>Magnoliopsida</taxon>
        <taxon>eudicotyledons</taxon>
        <taxon>Gunneridae</taxon>
        <taxon>Pentapetalae</taxon>
        <taxon>asterids</taxon>
        <taxon>lamiids</taxon>
        <taxon>Lamiales</taxon>
        <taxon>Scrophulariaceae</taxon>
        <taxon>Buddlejeae</taxon>
        <taxon>Buddleja</taxon>
    </lineage>
</organism>
<protein>
    <submittedName>
        <fullName evidence="1">Uncharacterized protein</fullName>
    </submittedName>
</protein>
<proteinExistence type="predicted"/>